<dbReference type="EMBL" id="AFWF01000165">
    <property type="protein sequence ID" value="EGU38627.1"/>
    <property type="molecule type" value="Genomic_DNA"/>
</dbReference>
<evidence type="ECO:0000313" key="2">
    <source>
        <dbReference type="Proteomes" id="UP000004605"/>
    </source>
</evidence>
<proteinExistence type="predicted"/>
<dbReference type="Proteomes" id="UP000004605">
    <property type="component" value="Unassembled WGS sequence"/>
</dbReference>
<name>F9S2Z9_9VIBR</name>
<gene>
    <name evidence="1" type="ORF">VII00023_01865</name>
</gene>
<keyword evidence="2" id="KW-1185">Reference proteome</keyword>
<comment type="caution">
    <text evidence="1">The sequence shown here is derived from an EMBL/GenBank/DDBJ whole genome shotgun (WGS) entry which is preliminary data.</text>
</comment>
<evidence type="ECO:0000313" key="1">
    <source>
        <dbReference type="EMBL" id="EGU38627.1"/>
    </source>
</evidence>
<reference evidence="1 2" key="1">
    <citation type="journal article" date="2012" name="Int. J. Syst. Evol. Microbiol.">
        <title>Vibrio caribbeanicus sp. nov., isolated from the marine sponge Scleritoderma cyanea.</title>
        <authorList>
            <person name="Hoffmann M."/>
            <person name="Monday S.R."/>
            <person name="Allard M.W."/>
            <person name="Strain E.A."/>
            <person name="Whittaker P."/>
            <person name="Naum M."/>
            <person name="McCarthy P.J."/>
            <person name="Lopez J.V."/>
            <person name="Fischer M."/>
            <person name="Brown E.W."/>
        </authorList>
    </citation>
    <scope>NUCLEOTIDE SEQUENCE [LARGE SCALE GENOMIC DNA]</scope>
    <source>
        <strain evidence="1 2">ATCC 700023</strain>
    </source>
</reference>
<organism evidence="1 2">
    <name type="scientific">Vibrio ichthyoenteri ATCC 700023</name>
    <dbReference type="NCBI Taxonomy" id="870968"/>
    <lineage>
        <taxon>Bacteria</taxon>
        <taxon>Pseudomonadati</taxon>
        <taxon>Pseudomonadota</taxon>
        <taxon>Gammaproteobacteria</taxon>
        <taxon>Vibrionales</taxon>
        <taxon>Vibrionaceae</taxon>
        <taxon>Vibrio</taxon>
    </lineage>
</organism>
<protein>
    <submittedName>
        <fullName evidence="1">Uncharacterized protein</fullName>
    </submittedName>
</protein>
<accession>F9S2Z9</accession>
<sequence length="69" mass="8120">MLLVCLITLLFFFKSSENKKNLVSELQSGYYVFDSVEQILSSPDEVVDRLSIDSEERWLSQTYFYLDVK</sequence>
<dbReference type="AlphaFoldDB" id="F9S2Z9"/>